<dbReference type="EMBL" id="CAFBLP010000001">
    <property type="protein sequence ID" value="CAB4856764.1"/>
    <property type="molecule type" value="Genomic_DNA"/>
</dbReference>
<evidence type="ECO:0000313" key="1">
    <source>
        <dbReference type="EMBL" id="CAB4856764.1"/>
    </source>
</evidence>
<dbReference type="AlphaFoldDB" id="A0A6J7CIP8"/>
<sequence>MNQFGVLRLEGDNAEQIEVCDLVDGRHGHLVAGMQALHAEHFPTYVTETAGIAIDASRPSARYGLMVHQWLVTIDGQPAALQIMDSNLVRGIGVARFTAIGGSHRRTRIGGHRLSAWLTTLASDTLVSDVGSNALGLVGEVEEFDEGAITFWLSLGHRLLPIPHAERGERSQPEARAQDHAQGTTWDDLVLQTEQLIEGDPRLRPSALMWVPAAGVDADALQQHVCEAGSAAWLLDEYALDAFHPLVVATVGDQANLSSPDRNRDAAGIALP</sequence>
<name>A0A6J7CIP8_9ZZZZ</name>
<gene>
    <name evidence="1" type="ORF">UFOPK3376_00010</name>
</gene>
<proteinExistence type="predicted"/>
<accession>A0A6J7CIP8</accession>
<organism evidence="1">
    <name type="scientific">freshwater metagenome</name>
    <dbReference type="NCBI Taxonomy" id="449393"/>
    <lineage>
        <taxon>unclassified sequences</taxon>
        <taxon>metagenomes</taxon>
        <taxon>ecological metagenomes</taxon>
    </lineage>
</organism>
<protein>
    <submittedName>
        <fullName evidence="1">Unannotated protein</fullName>
    </submittedName>
</protein>
<reference evidence="1" key="1">
    <citation type="submission" date="2020-05" db="EMBL/GenBank/DDBJ databases">
        <authorList>
            <person name="Chiriac C."/>
            <person name="Salcher M."/>
            <person name="Ghai R."/>
            <person name="Kavagutti S V."/>
        </authorList>
    </citation>
    <scope>NUCLEOTIDE SEQUENCE</scope>
</reference>